<evidence type="ECO:0000256" key="5">
    <source>
        <dbReference type="SAM" id="MobiDB-lite"/>
    </source>
</evidence>
<dbReference type="PANTHER" id="PTHR30329:SF21">
    <property type="entry name" value="LIPOPROTEIN YIAD-RELATED"/>
    <property type="match status" value="1"/>
</dbReference>
<dbReference type="PRINTS" id="PR01021">
    <property type="entry name" value="OMPADOMAIN"/>
</dbReference>
<keyword evidence="2 4" id="KW-0472">Membrane</keyword>
<dbReference type="SUPFAM" id="SSF103088">
    <property type="entry name" value="OmpA-like"/>
    <property type="match status" value="1"/>
</dbReference>
<dbReference type="InterPro" id="IPR006665">
    <property type="entry name" value="OmpA-like"/>
</dbReference>
<evidence type="ECO:0000313" key="7">
    <source>
        <dbReference type="EMBL" id="MXV52635.1"/>
    </source>
</evidence>
<evidence type="ECO:0000256" key="2">
    <source>
        <dbReference type="ARBA" id="ARBA00023136"/>
    </source>
</evidence>
<dbReference type="Pfam" id="PF00691">
    <property type="entry name" value="OmpA"/>
    <property type="match status" value="1"/>
</dbReference>
<dbReference type="PROSITE" id="PS51123">
    <property type="entry name" value="OMPA_2"/>
    <property type="match status" value="1"/>
</dbReference>
<dbReference type="EMBL" id="WVHT01000009">
    <property type="protein sequence ID" value="MXV52635.1"/>
    <property type="molecule type" value="Genomic_DNA"/>
</dbReference>
<feature type="region of interest" description="Disordered" evidence="5">
    <location>
        <begin position="154"/>
        <end position="178"/>
    </location>
</feature>
<dbReference type="InterPro" id="IPR006664">
    <property type="entry name" value="OMP_bac"/>
</dbReference>
<evidence type="ECO:0000259" key="6">
    <source>
        <dbReference type="PROSITE" id="PS51123"/>
    </source>
</evidence>
<dbReference type="InterPro" id="IPR036737">
    <property type="entry name" value="OmpA-like_sf"/>
</dbReference>
<comment type="subcellular location">
    <subcellularLocation>
        <location evidence="1">Cell outer membrane</location>
    </subcellularLocation>
</comment>
<accession>A0A7K1YDG5</accession>
<evidence type="ECO:0000256" key="3">
    <source>
        <dbReference type="ARBA" id="ARBA00023237"/>
    </source>
</evidence>
<evidence type="ECO:0000256" key="4">
    <source>
        <dbReference type="PROSITE-ProRule" id="PRU00473"/>
    </source>
</evidence>
<reference evidence="7 8" key="1">
    <citation type="submission" date="2019-11" db="EMBL/GenBank/DDBJ databases">
        <title>Pedobacter sp. HMF7647 Genome sequencing and assembly.</title>
        <authorList>
            <person name="Kang H."/>
            <person name="Kim H."/>
            <person name="Joh K."/>
        </authorList>
    </citation>
    <scope>NUCLEOTIDE SEQUENCE [LARGE SCALE GENOMIC DNA]</scope>
    <source>
        <strain evidence="7 8">HMF7647</strain>
    </source>
</reference>
<comment type="caution">
    <text evidence="7">The sequence shown here is derived from an EMBL/GenBank/DDBJ whole genome shotgun (WGS) entry which is preliminary data.</text>
</comment>
<keyword evidence="3" id="KW-0998">Cell outer membrane</keyword>
<evidence type="ECO:0000256" key="1">
    <source>
        <dbReference type="ARBA" id="ARBA00004442"/>
    </source>
</evidence>
<proteinExistence type="predicted"/>
<evidence type="ECO:0000313" key="8">
    <source>
        <dbReference type="Proteomes" id="UP000466586"/>
    </source>
</evidence>
<dbReference type="RefSeq" id="WP_160845814.1">
    <property type="nucleotide sequence ID" value="NZ_WVHT01000009.1"/>
</dbReference>
<organism evidence="7 8">
    <name type="scientific">Hufsiella arboris</name>
    <dbReference type="NCBI Taxonomy" id="2695275"/>
    <lineage>
        <taxon>Bacteria</taxon>
        <taxon>Pseudomonadati</taxon>
        <taxon>Bacteroidota</taxon>
        <taxon>Sphingobacteriia</taxon>
        <taxon>Sphingobacteriales</taxon>
        <taxon>Sphingobacteriaceae</taxon>
        <taxon>Hufsiella</taxon>
    </lineage>
</organism>
<dbReference type="CDD" id="cd07185">
    <property type="entry name" value="OmpA_C-like"/>
    <property type="match status" value="1"/>
</dbReference>
<dbReference type="InterPro" id="IPR050330">
    <property type="entry name" value="Bact_OuterMem_StrucFunc"/>
</dbReference>
<gene>
    <name evidence="7" type="ORF">GS399_16800</name>
</gene>
<protein>
    <submittedName>
        <fullName evidence="7">OmpA family protein</fullName>
    </submittedName>
</protein>
<dbReference type="GO" id="GO:0009279">
    <property type="term" value="C:cell outer membrane"/>
    <property type="evidence" value="ECO:0007669"/>
    <property type="project" value="UniProtKB-SubCell"/>
</dbReference>
<dbReference type="AlphaFoldDB" id="A0A7K1YDG5"/>
<sequence length="178" mass="19139">MNFIKLTSLTALTVVSVWMLPACKAKKELAKPTPPPAAAAPSAPPAQEATETVKSEPAEQATTPAPPDYNFSNIQFEYDSGVLKTDSYPILEKASAEMKKDESVSFLLAGHSSAEGNDEHNMSLSTQRANSVKTFLVNSGIAADRLLVKGFGESKPVADNTSEAGRMKNRRVEIKKQN</sequence>
<keyword evidence="8" id="KW-1185">Reference proteome</keyword>
<dbReference type="Proteomes" id="UP000466586">
    <property type="component" value="Unassembled WGS sequence"/>
</dbReference>
<feature type="domain" description="OmpA-like" evidence="6">
    <location>
        <begin position="63"/>
        <end position="178"/>
    </location>
</feature>
<name>A0A7K1YDG5_9SPHI</name>
<dbReference type="Gene3D" id="3.30.1330.60">
    <property type="entry name" value="OmpA-like domain"/>
    <property type="match status" value="1"/>
</dbReference>
<feature type="region of interest" description="Disordered" evidence="5">
    <location>
        <begin position="29"/>
        <end position="72"/>
    </location>
</feature>
<dbReference type="PANTHER" id="PTHR30329">
    <property type="entry name" value="STATOR ELEMENT OF FLAGELLAR MOTOR COMPLEX"/>
    <property type="match status" value="1"/>
</dbReference>
<feature type="compositionally biased region" description="Pro residues" evidence="5">
    <location>
        <begin position="32"/>
        <end position="44"/>
    </location>
</feature>